<keyword evidence="11" id="KW-0472">Membrane</keyword>
<dbReference type="Proteomes" id="UP001143328">
    <property type="component" value="Unassembled WGS sequence"/>
</dbReference>
<keyword evidence="9 13" id="KW-0653">Protein transport</keyword>
<comment type="caution">
    <text evidence="16">The sequence shown here is derived from an EMBL/GenBank/DDBJ whole genome shotgun (WGS) entry which is preliminary data.</text>
</comment>
<evidence type="ECO:0000256" key="14">
    <source>
        <dbReference type="SAM" id="MobiDB-lite"/>
    </source>
</evidence>
<gene>
    <name evidence="16" type="ORF">GCM10017655_10990</name>
</gene>
<dbReference type="GO" id="GO:0015031">
    <property type="term" value="P:protein transport"/>
    <property type="evidence" value="ECO:0007669"/>
    <property type="project" value="UniProtKB-UniRule"/>
</dbReference>
<keyword evidence="13" id="KW-0735">Signal-anchor</keyword>
<feature type="compositionally biased region" description="Pro residues" evidence="14">
    <location>
        <begin position="51"/>
        <end position="64"/>
    </location>
</feature>
<dbReference type="GO" id="GO:0055085">
    <property type="term" value="P:transmembrane transport"/>
    <property type="evidence" value="ECO:0007669"/>
    <property type="project" value="InterPro"/>
</dbReference>
<dbReference type="PANTHER" id="PTHR33446:SF8">
    <property type="entry name" value="PROTEIN TONB"/>
    <property type="match status" value="1"/>
</dbReference>
<evidence type="ECO:0000256" key="2">
    <source>
        <dbReference type="ARBA" id="ARBA00006555"/>
    </source>
</evidence>
<evidence type="ECO:0000256" key="3">
    <source>
        <dbReference type="ARBA" id="ARBA00022362"/>
    </source>
</evidence>
<name>A0A9W6K3E5_9PSED</name>
<evidence type="ECO:0000256" key="5">
    <source>
        <dbReference type="ARBA" id="ARBA00022475"/>
    </source>
</evidence>
<comment type="subunit">
    <text evidence="12">Homodimer. Forms a complex with the accessory proteins ExbB and ExbD.</text>
</comment>
<protein>
    <recommendedName>
        <fullName evidence="3 13">Protein TonB</fullName>
    </recommendedName>
</protein>
<dbReference type="PRINTS" id="PR01374">
    <property type="entry name" value="TONBPROTEIN"/>
</dbReference>
<evidence type="ECO:0000256" key="13">
    <source>
        <dbReference type="RuleBase" id="RU362123"/>
    </source>
</evidence>
<evidence type="ECO:0000256" key="7">
    <source>
        <dbReference type="ARBA" id="ARBA00022692"/>
    </source>
</evidence>
<dbReference type="PROSITE" id="PS52015">
    <property type="entry name" value="TONB_CTD"/>
    <property type="match status" value="1"/>
</dbReference>
<feature type="compositionally biased region" description="Basic and acidic residues" evidence="14">
    <location>
        <begin position="87"/>
        <end position="101"/>
    </location>
</feature>
<evidence type="ECO:0000256" key="8">
    <source>
        <dbReference type="ARBA" id="ARBA00022737"/>
    </source>
</evidence>
<feature type="compositionally biased region" description="Low complexity" evidence="14">
    <location>
        <begin position="102"/>
        <end position="135"/>
    </location>
</feature>
<dbReference type="AlphaFoldDB" id="A0A9W6K3E5"/>
<evidence type="ECO:0000256" key="4">
    <source>
        <dbReference type="ARBA" id="ARBA00022448"/>
    </source>
</evidence>
<accession>A0A9W6K3E5</accession>
<dbReference type="GO" id="GO:0030288">
    <property type="term" value="C:outer membrane-bounded periplasmic space"/>
    <property type="evidence" value="ECO:0007669"/>
    <property type="project" value="InterPro"/>
</dbReference>
<reference evidence="16" key="2">
    <citation type="submission" date="2023-01" db="EMBL/GenBank/DDBJ databases">
        <authorList>
            <person name="Sun Q."/>
            <person name="Evtushenko L."/>
        </authorList>
    </citation>
    <scope>NUCLEOTIDE SEQUENCE</scope>
    <source>
        <strain evidence="16">VKM B-2935</strain>
    </source>
</reference>
<dbReference type="NCBIfam" id="TIGR01352">
    <property type="entry name" value="tonB_Cterm"/>
    <property type="match status" value="1"/>
</dbReference>
<dbReference type="GO" id="GO:0031992">
    <property type="term" value="F:energy transducer activity"/>
    <property type="evidence" value="ECO:0007669"/>
    <property type="project" value="InterPro"/>
</dbReference>
<dbReference type="SUPFAM" id="SSF74653">
    <property type="entry name" value="TolA/TonB C-terminal domain"/>
    <property type="match status" value="1"/>
</dbReference>
<dbReference type="InterPro" id="IPR051045">
    <property type="entry name" value="TonB-dependent_transducer"/>
</dbReference>
<evidence type="ECO:0000256" key="1">
    <source>
        <dbReference type="ARBA" id="ARBA00004383"/>
    </source>
</evidence>
<proteinExistence type="inferred from homology"/>
<evidence type="ECO:0000256" key="6">
    <source>
        <dbReference type="ARBA" id="ARBA00022519"/>
    </source>
</evidence>
<evidence type="ECO:0000256" key="11">
    <source>
        <dbReference type="ARBA" id="ARBA00023136"/>
    </source>
</evidence>
<reference evidence="16" key="1">
    <citation type="journal article" date="2014" name="Int. J. Syst. Evol. Microbiol.">
        <title>Complete genome sequence of Corynebacterium casei LMG S-19264T (=DSM 44701T), isolated from a smear-ripened cheese.</title>
        <authorList>
            <consortium name="US DOE Joint Genome Institute (JGI-PGF)"/>
            <person name="Walter F."/>
            <person name="Albersmeier A."/>
            <person name="Kalinowski J."/>
            <person name="Ruckert C."/>
        </authorList>
    </citation>
    <scope>NUCLEOTIDE SEQUENCE</scope>
    <source>
        <strain evidence="16">VKM B-2935</strain>
    </source>
</reference>
<feature type="domain" description="TonB C-terminal" evidence="15">
    <location>
        <begin position="140"/>
        <end position="230"/>
    </location>
</feature>
<sequence>MAVAVLISHWQTTPPPEPPSQVLTTQLITLAPPQAPAPEPVIAAPVPLPVPTPVQPQVVTPPQPVVNKPIEAKPKSAVDHAALARKRVQEQEQQAAERARQQEQQAEQQRQQHAAAAKARADAQAQADSKARAAAEALAAESRPYLPVSKEAPEYPDKALEKGIEGDCTVTYTVTPQGRVDNPQVLGQCHPLLVRPSLAAARTFRYQPRIVDGQAISVNNVKNTFHYRIE</sequence>
<feature type="region of interest" description="Disordered" evidence="14">
    <location>
        <begin position="51"/>
        <end position="135"/>
    </location>
</feature>
<evidence type="ECO:0000256" key="12">
    <source>
        <dbReference type="ARBA" id="ARBA00025849"/>
    </source>
</evidence>
<dbReference type="InterPro" id="IPR003538">
    <property type="entry name" value="TonB"/>
</dbReference>
<keyword evidence="5 13" id="KW-1003">Cell membrane</keyword>
<keyword evidence="17" id="KW-1185">Reference proteome</keyword>
<dbReference type="GO" id="GO:0098797">
    <property type="term" value="C:plasma membrane protein complex"/>
    <property type="evidence" value="ECO:0007669"/>
    <property type="project" value="TreeGrafter"/>
</dbReference>
<evidence type="ECO:0000256" key="10">
    <source>
        <dbReference type="ARBA" id="ARBA00022989"/>
    </source>
</evidence>
<keyword evidence="4 13" id="KW-0813">Transport</keyword>
<comment type="function">
    <text evidence="13">Interacts with outer membrane receptor proteins that carry out high-affinity binding and energy dependent uptake into the periplasmic space of specific substrates. It could act to transduce energy from the cytoplasmic membrane to specific energy-requiring processes in the outer membrane, resulting in the release into the periplasm of ligands bound by these outer membrane proteins.</text>
</comment>
<dbReference type="EMBL" id="BSFN01000002">
    <property type="protein sequence ID" value="GLK88037.1"/>
    <property type="molecule type" value="Genomic_DNA"/>
</dbReference>
<comment type="subcellular location">
    <subcellularLocation>
        <location evidence="1 13">Cell inner membrane</location>
        <topology evidence="1 13">Single-pass membrane protein</topology>
        <orientation evidence="1 13">Periplasmic side</orientation>
    </subcellularLocation>
</comment>
<keyword evidence="10" id="KW-1133">Transmembrane helix</keyword>
<comment type="similarity">
    <text evidence="2 13">Belongs to the TonB family.</text>
</comment>
<dbReference type="Pfam" id="PF03544">
    <property type="entry name" value="TonB_C"/>
    <property type="match status" value="1"/>
</dbReference>
<keyword evidence="7" id="KW-0812">Transmembrane</keyword>
<evidence type="ECO:0000313" key="17">
    <source>
        <dbReference type="Proteomes" id="UP001143328"/>
    </source>
</evidence>
<evidence type="ECO:0000256" key="9">
    <source>
        <dbReference type="ARBA" id="ARBA00022927"/>
    </source>
</evidence>
<dbReference type="Gene3D" id="3.30.1150.10">
    <property type="match status" value="1"/>
</dbReference>
<evidence type="ECO:0000313" key="16">
    <source>
        <dbReference type="EMBL" id="GLK88037.1"/>
    </source>
</evidence>
<dbReference type="GO" id="GO:0015891">
    <property type="term" value="P:siderophore transport"/>
    <property type="evidence" value="ECO:0007669"/>
    <property type="project" value="InterPro"/>
</dbReference>
<keyword evidence="6 13" id="KW-0997">Cell inner membrane</keyword>
<dbReference type="PANTHER" id="PTHR33446">
    <property type="entry name" value="PROTEIN TONB-RELATED"/>
    <property type="match status" value="1"/>
</dbReference>
<dbReference type="InterPro" id="IPR006260">
    <property type="entry name" value="TonB/TolA_C"/>
</dbReference>
<evidence type="ECO:0000259" key="15">
    <source>
        <dbReference type="PROSITE" id="PS52015"/>
    </source>
</evidence>
<organism evidence="16 17">
    <name type="scientific">Pseudomonas turukhanskensis</name>
    <dbReference type="NCBI Taxonomy" id="1806536"/>
    <lineage>
        <taxon>Bacteria</taxon>
        <taxon>Pseudomonadati</taxon>
        <taxon>Pseudomonadota</taxon>
        <taxon>Gammaproteobacteria</taxon>
        <taxon>Pseudomonadales</taxon>
        <taxon>Pseudomonadaceae</taxon>
        <taxon>Pseudomonas</taxon>
    </lineage>
</organism>
<dbReference type="InterPro" id="IPR037682">
    <property type="entry name" value="TonB_C"/>
</dbReference>
<keyword evidence="8" id="KW-0677">Repeat</keyword>